<keyword evidence="1" id="KW-0472">Membrane</keyword>
<evidence type="ECO:0000313" key="2">
    <source>
        <dbReference type="EMBL" id="NQV65659.1"/>
    </source>
</evidence>
<sequence length="206" mass="22806">MRRRFTRQGSTNDAFTDLLFNTLLGFAFMFLIAFILMAEPNKQGNVTVKAEFLITINWPDGHPDDIDVLVEDPSGVVLWFDNKDTGTMHLDRDDRGAVQDQMMINGKMVTNPINQESVSIRAWVPGEYVVNILHYNANYNEPVPVSVKVEKLNPVVTLVYYGVHSLNRAGMEVTATRFVLDNSGAVASTSGLPKALLTQITSGKGS</sequence>
<dbReference type="EMBL" id="JABMOJ010000367">
    <property type="protein sequence ID" value="NQV65659.1"/>
    <property type="molecule type" value="Genomic_DNA"/>
</dbReference>
<reference evidence="2" key="1">
    <citation type="submission" date="2020-05" db="EMBL/GenBank/DDBJ databases">
        <title>Sulfur intermediates as new biogeochemical hubs in an aquatic model microbial ecosystem.</title>
        <authorList>
            <person name="Vigneron A."/>
        </authorList>
    </citation>
    <scope>NUCLEOTIDE SEQUENCE</scope>
    <source>
        <strain evidence="2">Bin.250</strain>
    </source>
</reference>
<evidence type="ECO:0000313" key="3">
    <source>
        <dbReference type="Proteomes" id="UP000754644"/>
    </source>
</evidence>
<organism evidence="2 3">
    <name type="scientific">SAR86 cluster bacterium</name>
    <dbReference type="NCBI Taxonomy" id="2030880"/>
    <lineage>
        <taxon>Bacteria</taxon>
        <taxon>Pseudomonadati</taxon>
        <taxon>Pseudomonadota</taxon>
        <taxon>Gammaproteobacteria</taxon>
        <taxon>SAR86 cluster</taxon>
    </lineage>
</organism>
<keyword evidence="1" id="KW-0812">Transmembrane</keyword>
<accession>A0A972VWN2</accession>
<comment type="caution">
    <text evidence="2">The sequence shown here is derived from an EMBL/GenBank/DDBJ whole genome shotgun (WGS) entry which is preliminary data.</text>
</comment>
<name>A0A972VWN2_9GAMM</name>
<dbReference type="Proteomes" id="UP000754644">
    <property type="component" value="Unassembled WGS sequence"/>
</dbReference>
<keyword evidence="1" id="KW-1133">Transmembrane helix</keyword>
<proteinExistence type="predicted"/>
<evidence type="ECO:0000256" key="1">
    <source>
        <dbReference type="SAM" id="Phobius"/>
    </source>
</evidence>
<feature type="transmembrane region" description="Helical" evidence="1">
    <location>
        <begin position="20"/>
        <end position="38"/>
    </location>
</feature>
<gene>
    <name evidence="2" type="ORF">HQ497_09875</name>
</gene>
<protein>
    <submittedName>
        <fullName evidence="2">Uncharacterized protein</fullName>
    </submittedName>
</protein>
<dbReference type="AlphaFoldDB" id="A0A972VWN2"/>